<dbReference type="SMART" id="SM00064">
    <property type="entry name" value="FYVE"/>
    <property type="match status" value="1"/>
</dbReference>
<accession>A0A2T0A8R7</accession>
<feature type="compositionally biased region" description="Low complexity" evidence="9">
    <location>
        <begin position="497"/>
        <end position="512"/>
    </location>
</feature>
<keyword evidence="5" id="KW-0967">Endosome</keyword>
<name>A0A2T0A8R7_RHOTO</name>
<dbReference type="EMBL" id="LCTV02000006">
    <property type="protein sequence ID" value="PRQ74306.1"/>
    <property type="molecule type" value="Genomic_DNA"/>
</dbReference>
<dbReference type="GO" id="GO:0010008">
    <property type="term" value="C:endosome membrane"/>
    <property type="evidence" value="ECO:0007669"/>
    <property type="project" value="UniProtKB-SubCell"/>
</dbReference>
<dbReference type="GO" id="GO:0007034">
    <property type="term" value="P:vacuolar transport"/>
    <property type="evidence" value="ECO:0007669"/>
    <property type="project" value="UniProtKB-ARBA"/>
</dbReference>
<feature type="region of interest" description="Disordered" evidence="9">
    <location>
        <begin position="248"/>
        <end position="376"/>
    </location>
</feature>
<dbReference type="SUPFAM" id="SSF48464">
    <property type="entry name" value="ENTH/VHS domain"/>
    <property type="match status" value="1"/>
</dbReference>
<dbReference type="Gene3D" id="3.30.40.10">
    <property type="entry name" value="Zinc/RING finger domain, C3HC4 (zinc finger)"/>
    <property type="match status" value="1"/>
</dbReference>
<dbReference type="GO" id="GO:0032456">
    <property type="term" value="P:endocytic recycling"/>
    <property type="evidence" value="ECO:0007669"/>
    <property type="project" value="TreeGrafter"/>
</dbReference>
<feature type="compositionally biased region" description="Basic and acidic residues" evidence="9">
    <location>
        <begin position="633"/>
        <end position="643"/>
    </location>
</feature>
<dbReference type="InterPro" id="IPR000306">
    <property type="entry name" value="Znf_FYVE"/>
</dbReference>
<keyword evidence="4" id="KW-0479">Metal-binding</keyword>
<feature type="domain" description="FYVE-type" evidence="10">
    <location>
        <begin position="182"/>
        <end position="242"/>
    </location>
</feature>
<dbReference type="PROSITE" id="PS50178">
    <property type="entry name" value="ZF_FYVE"/>
    <property type="match status" value="1"/>
</dbReference>
<keyword evidence="6 8" id="KW-0863">Zinc-finger</keyword>
<dbReference type="PANTHER" id="PTHR46275:SF1">
    <property type="entry name" value="HEPATOCYTE GROWTH FACTOR-REGULATED TYROSINE KINASE SUBSTRATE"/>
    <property type="match status" value="1"/>
</dbReference>
<dbReference type="InterPro" id="IPR003903">
    <property type="entry name" value="UIM_dom"/>
</dbReference>
<evidence type="ECO:0000313" key="13">
    <source>
        <dbReference type="Proteomes" id="UP000239560"/>
    </source>
</evidence>
<evidence type="ECO:0000259" key="10">
    <source>
        <dbReference type="PROSITE" id="PS50178"/>
    </source>
</evidence>
<evidence type="ECO:0000256" key="7">
    <source>
        <dbReference type="ARBA" id="ARBA00022833"/>
    </source>
</evidence>
<dbReference type="SUPFAM" id="SSF57903">
    <property type="entry name" value="FYVE/PHD zinc finger"/>
    <property type="match status" value="1"/>
</dbReference>
<dbReference type="GO" id="GO:0035091">
    <property type="term" value="F:phosphatidylinositol binding"/>
    <property type="evidence" value="ECO:0007669"/>
    <property type="project" value="InterPro"/>
</dbReference>
<dbReference type="Gene3D" id="6.10.140.100">
    <property type="match status" value="1"/>
</dbReference>
<feature type="domain" description="VHS" evidence="11">
    <location>
        <begin position="33"/>
        <end position="163"/>
    </location>
</feature>
<dbReference type="PROSITE" id="PS50330">
    <property type="entry name" value="UIM"/>
    <property type="match status" value="2"/>
</dbReference>
<dbReference type="Pfam" id="PF02809">
    <property type="entry name" value="UIM"/>
    <property type="match status" value="2"/>
</dbReference>
<feature type="compositionally biased region" description="Basic and acidic residues" evidence="9">
    <location>
        <begin position="281"/>
        <end position="307"/>
    </location>
</feature>
<evidence type="ECO:0000256" key="8">
    <source>
        <dbReference type="PROSITE-ProRule" id="PRU00091"/>
    </source>
</evidence>
<dbReference type="PROSITE" id="PS50179">
    <property type="entry name" value="VHS"/>
    <property type="match status" value="1"/>
</dbReference>
<proteinExistence type="inferred from homology"/>
<comment type="caution">
    <text evidence="12">The sequence shown here is derived from an EMBL/GenBank/DDBJ whole genome shotgun (WGS) entry which is preliminary data.</text>
</comment>
<evidence type="ECO:0000256" key="5">
    <source>
        <dbReference type="ARBA" id="ARBA00022753"/>
    </source>
</evidence>
<evidence type="ECO:0000256" key="2">
    <source>
        <dbReference type="ARBA" id="ARBA00008597"/>
    </source>
</evidence>
<sequence length="643" mass="69881">MSFLWGPTQQQQEWDTLIDKTTSDLLPAQTPLDLVAALQLADLVRSASVIPAYASRSLLRRIQHDNPNVQLLALELCDVCVKNGGTAFLVQFAKTAFEGGVATDLELLARGVKSGGSVHRDVKEKVLARLQDWATAFKGKDQLRDSELVRAYDKLVKEGVQFPPRDPTATTAMVDSLSAPDWTDSPYCTRCRTEFSTFNRKHHCRNCGQVFDQQCSSSVAPLPHYGILEPVRVCDGCAKKIREGKGGSVQRSASYSAGQGEGKRPAQVERSKTVGAKGGLSRKEQEDEELRKAIEASLKEVEPDQLPRADPGPPAKSGYNPSYASQISDSKGSSAKKDEEDDPDLAAAIAASLRDLQPPATAPTFARSESEMTVPTSTAYSSLFLSSTAYDSPSASRPKPMSLPSYDLSATESALLSDFTSLFASPSYPPYLGPKERRMYEEAHAAQGRLDRAMEDARRRREILSEMESKLGEAARLYGAGLTERASYRPPLTNRLSSYSATSQAYSQPQHHQPYHAPPAAAQSLDARYQYAPPPALTGQPLPAYAVPVAPVPPLAQHAEIASPPPAQAYSQPPHHAHARAQPQRQPSQAVPAGYYKSSSFPSVPTGAQGALFPTVPKGELPVEEEREQEEEERGRTGELIEL</sequence>
<dbReference type="GO" id="GO:0008270">
    <property type="term" value="F:zinc ion binding"/>
    <property type="evidence" value="ECO:0007669"/>
    <property type="project" value="UniProtKB-KW"/>
</dbReference>
<dbReference type="InterPro" id="IPR013083">
    <property type="entry name" value="Znf_RING/FYVE/PHD"/>
</dbReference>
<dbReference type="InterPro" id="IPR017073">
    <property type="entry name" value="HGS/VPS27"/>
</dbReference>
<dbReference type="InterPro" id="IPR017455">
    <property type="entry name" value="Znf_FYVE-rel"/>
</dbReference>
<gene>
    <name evidence="12" type="ORF">AAT19DRAFT_14659</name>
</gene>
<reference evidence="12 13" key="1">
    <citation type="journal article" date="2018" name="Elife">
        <title>Functional genomics of lipid metabolism in the oleaginous yeast Rhodosporidium toruloides.</title>
        <authorList>
            <person name="Coradetti S.T."/>
            <person name="Pinel D."/>
            <person name="Geiselman G."/>
            <person name="Ito M."/>
            <person name="Mondo S."/>
            <person name="Reilly M.C."/>
            <person name="Cheng Y.F."/>
            <person name="Bauer S."/>
            <person name="Grigoriev I."/>
            <person name="Gladden J.M."/>
            <person name="Simmons B.A."/>
            <person name="Brem R."/>
            <person name="Arkin A.P."/>
            <person name="Skerker J.M."/>
        </authorList>
    </citation>
    <scope>NUCLEOTIDE SEQUENCE [LARGE SCALE GENOMIC DNA]</scope>
    <source>
        <strain evidence="12 13">NBRC 0880</strain>
    </source>
</reference>
<evidence type="ECO:0000259" key="11">
    <source>
        <dbReference type="PROSITE" id="PS50179"/>
    </source>
</evidence>
<dbReference type="CDD" id="cd16979">
    <property type="entry name" value="VHS_Vps27"/>
    <property type="match status" value="1"/>
</dbReference>
<dbReference type="PANTHER" id="PTHR46275">
    <property type="entry name" value="HEPATOCYTE GROWTH FACTOR-REGULATED TYROSINE KINASE SUBSTRATE"/>
    <property type="match status" value="1"/>
</dbReference>
<dbReference type="InterPro" id="IPR011011">
    <property type="entry name" value="Znf_FYVE_PHD"/>
</dbReference>
<evidence type="ECO:0000256" key="9">
    <source>
        <dbReference type="SAM" id="MobiDB-lite"/>
    </source>
</evidence>
<dbReference type="GO" id="GO:0043130">
    <property type="term" value="F:ubiquitin binding"/>
    <property type="evidence" value="ECO:0007669"/>
    <property type="project" value="InterPro"/>
</dbReference>
<feature type="compositionally biased region" description="Polar residues" evidence="9">
    <location>
        <begin position="319"/>
        <end position="333"/>
    </location>
</feature>
<feature type="region of interest" description="Disordered" evidence="9">
    <location>
        <begin position="493"/>
        <end position="524"/>
    </location>
</feature>
<dbReference type="GO" id="GO:0005769">
    <property type="term" value="C:early endosome"/>
    <property type="evidence" value="ECO:0007669"/>
    <property type="project" value="TreeGrafter"/>
</dbReference>
<dbReference type="Gene3D" id="1.25.40.90">
    <property type="match status" value="1"/>
</dbReference>
<organism evidence="12 13">
    <name type="scientific">Rhodotorula toruloides</name>
    <name type="common">Yeast</name>
    <name type="synonym">Rhodosporidium toruloides</name>
    <dbReference type="NCBI Taxonomy" id="5286"/>
    <lineage>
        <taxon>Eukaryota</taxon>
        <taxon>Fungi</taxon>
        <taxon>Dikarya</taxon>
        <taxon>Basidiomycota</taxon>
        <taxon>Pucciniomycotina</taxon>
        <taxon>Microbotryomycetes</taxon>
        <taxon>Sporidiobolales</taxon>
        <taxon>Sporidiobolaceae</taxon>
        <taxon>Rhodotorula</taxon>
    </lineage>
</organism>
<dbReference type="GO" id="GO:0031623">
    <property type="term" value="P:receptor internalization"/>
    <property type="evidence" value="ECO:0007669"/>
    <property type="project" value="TreeGrafter"/>
</dbReference>
<comment type="similarity">
    <text evidence="2">Belongs to the VPS27 family.</text>
</comment>
<feature type="compositionally biased region" description="Acidic residues" evidence="9">
    <location>
        <begin position="622"/>
        <end position="632"/>
    </location>
</feature>
<dbReference type="AlphaFoldDB" id="A0A2T0A8R7"/>
<dbReference type="OrthoDB" id="957735at2759"/>
<evidence type="ECO:0000256" key="4">
    <source>
        <dbReference type="ARBA" id="ARBA00022723"/>
    </source>
</evidence>
<dbReference type="Proteomes" id="UP000239560">
    <property type="component" value="Unassembled WGS sequence"/>
</dbReference>
<evidence type="ECO:0000256" key="6">
    <source>
        <dbReference type="ARBA" id="ARBA00022771"/>
    </source>
</evidence>
<dbReference type="InterPro" id="IPR002014">
    <property type="entry name" value="VHS_dom"/>
</dbReference>
<comment type="subcellular location">
    <subcellularLocation>
        <location evidence="1">Endosome membrane</location>
        <topology evidence="1">Peripheral membrane protein</topology>
        <orientation evidence="1">Cytoplasmic side</orientation>
    </subcellularLocation>
</comment>
<feature type="compositionally biased region" description="Low complexity" evidence="9">
    <location>
        <begin position="568"/>
        <end position="593"/>
    </location>
</feature>
<dbReference type="SMART" id="SM00726">
    <property type="entry name" value="UIM"/>
    <property type="match status" value="2"/>
</dbReference>
<dbReference type="Pfam" id="PF00790">
    <property type="entry name" value="VHS"/>
    <property type="match status" value="1"/>
</dbReference>
<keyword evidence="7" id="KW-0862">Zinc</keyword>
<dbReference type="SMART" id="SM00288">
    <property type="entry name" value="VHS"/>
    <property type="match status" value="1"/>
</dbReference>
<evidence type="ECO:0000256" key="1">
    <source>
        <dbReference type="ARBA" id="ARBA00004125"/>
    </source>
</evidence>
<evidence type="ECO:0000256" key="3">
    <source>
        <dbReference type="ARBA" id="ARBA00017753"/>
    </source>
</evidence>
<feature type="region of interest" description="Disordered" evidence="9">
    <location>
        <begin position="557"/>
        <end position="643"/>
    </location>
</feature>
<evidence type="ECO:0000313" key="12">
    <source>
        <dbReference type="EMBL" id="PRQ74306.1"/>
    </source>
</evidence>
<protein>
    <recommendedName>
        <fullName evidence="3">Vacuolar protein sorting-associated protein 27</fullName>
    </recommendedName>
</protein>
<dbReference type="Pfam" id="PF01363">
    <property type="entry name" value="FYVE"/>
    <property type="match status" value="1"/>
</dbReference>
<feature type="compositionally biased region" description="Basic and acidic residues" evidence="9">
    <location>
        <begin position="261"/>
        <end position="272"/>
    </location>
</feature>
<dbReference type="InterPro" id="IPR008942">
    <property type="entry name" value="ENTH_VHS"/>
</dbReference>